<protein>
    <submittedName>
        <fullName evidence="2">Uncharacterized protein</fullName>
    </submittedName>
</protein>
<feature type="compositionally biased region" description="Basic and acidic residues" evidence="1">
    <location>
        <begin position="174"/>
        <end position="184"/>
    </location>
</feature>
<comment type="caution">
    <text evidence="2">The sequence shown here is derived from an EMBL/GenBank/DDBJ whole genome shotgun (WGS) entry which is preliminary data.</text>
</comment>
<organism evidence="2 3">
    <name type="scientific">Danionella cerebrum</name>
    <dbReference type="NCBI Taxonomy" id="2873325"/>
    <lineage>
        <taxon>Eukaryota</taxon>
        <taxon>Metazoa</taxon>
        <taxon>Chordata</taxon>
        <taxon>Craniata</taxon>
        <taxon>Vertebrata</taxon>
        <taxon>Euteleostomi</taxon>
        <taxon>Actinopterygii</taxon>
        <taxon>Neopterygii</taxon>
        <taxon>Teleostei</taxon>
        <taxon>Ostariophysi</taxon>
        <taxon>Cypriniformes</taxon>
        <taxon>Danionidae</taxon>
        <taxon>Danioninae</taxon>
        <taxon>Danionella</taxon>
    </lineage>
</organism>
<feature type="region of interest" description="Disordered" evidence="1">
    <location>
        <begin position="142"/>
        <end position="184"/>
    </location>
</feature>
<feature type="compositionally biased region" description="Polar residues" evidence="1">
    <location>
        <begin position="24"/>
        <end position="33"/>
    </location>
</feature>
<proteinExistence type="predicted"/>
<reference evidence="2 3" key="1">
    <citation type="journal article" date="2019" name="Sci. Data">
        <title>Hybrid genome assembly and annotation of Danionella translucida.</title>
        <authorList>
            <person name="Kadobianskyi M."/>
            <person name="Schulze L."/>
            <person name="Schuelke M."/>
            <person name="Judkewitz B."/>
        </authorList>
    </citation>
    <scope>NUCLEOTIDE SEQUENCE [LARGE SCALE GENOMIC DNA]</scope>
    <source>
        <strain evidence="2 3">Bolton</strain>
    </source>
</reference>
<evidence type="ECO:0000313" key="3">
    <source>
        <dbReference type="Proteomes" id="UP000316079"/>
    </source>
</evidence>
<dbReference type="Proteomes" id="UP000316079">
    <property type="component" value="Unassembled WGS sequence"/>
</dbReference>
<dbReference type="AlphaFoldDB" id="A0A553NKJ3"/>
<sequence length="184" mass="20018">NEKEQDGKLAEKDKASEVKPQEVNGGNTLPSCSNGKTARVELDWAIPLLVNLPIEVLNHDQAFPFLNTTLADLGIDESAVKERVVLVDSKRTQVKGKKGKLREKEVNVLEVRVKAQHPGEAQSQEVIYSTESHTNRSFCRSGVDVRPWRHTDGEGGKQAGAGQQPVAVDAASEEGVKDLKAKGD</sequence>
<evidence type="ECO:0000256" key="1">
    <source>
        <dbReference type="SAM" id="MobiDB-lite"/>
    </source>
</evidence>
<feature type="compositionally biased region" description="Basic and acidic residues" evidence="1">
    <location>
        <begin position="146"/>
        <end position="155"/>
    </location>
</feature>
<dbReference type="EMBL" id="SRMA01026884">
    <property type="protein sequence ID" value="TRY65940.1"/>
    <property type="molecule type" value="Genomic_DNA"/>
</dbReference>
<keyword evidence="3" id="KW-1185">Reference proteome</keyword>
<evidence type="ECO:0000313" key="2">
    <source>
        <dbReference type="EMBL" id="TRY65940.1"/>
    </source>
</evidence>
<name>A0A553NKJ3_9TELE</name>
<feature type="compositionally biased region" description="Low complexity" evidence="1">
    <location>
        <begin position="160"/>
        <end position="170"/>
    </location>
</feature>
<feature type="region of interest" description="Disordered" evidence="1">
    <location>
        <begin position="1"/>
        <end position="33"/>
    </location>
</feature>
<gene>
    <name evidence="2" type="ORF">DNTS_012344</name>
</gene>
<dbReference type="OrthoDB" id="8524730at2759"/>
<feature type="non-terminal residue" evidence="2">
    <location>
        <position position="1"/>
    </location>
</feature>
<accession>A0A553NKJ3</accession>
<feature type="compositionally biased region" description="Basic and acidic residues" evidence="1">
    <location>
        <begin position="1"/>
        <end position="20"/>
    </location>
</feature>